<dbReference type="eggNOG" id="COG1609">
    <property type="taxonomic scope" value="Bacteria"/>
</dbReference>
<dbReference type="PROSITE" id="PS50932">
    <property type="entry name" value="HTH_LACI_2"/>
    <property type="match status" value="1"/>
</dbReference>
<organism evidence="7 8">
    <name type="scientific">Limosilactobacillus ingluviei</name>
    <dbReference type="NCBI Taxonomy" id="148604"/>
    <lineage>
        <taxon>Bacteria</taxon>
        <taxon>Bacillati</taxon>
        <taxon>Bacillota</taxon>
        <taxon>Bacilli</taxon>
        <taxon>Lactobacillales</taxon>
        <taxon>Lactobacillaceae</taxon>
        <taxon>Limosilactobacillus</taxon>
    </lineage>
</organism>
<protein>
    <submittedName>
        <fullName evidence="7">Sucrose operon repressor ScrR</fullName>
    </submittedName>
</protein>
<dbReference type="SMART" id="SM00354">
    <property type="entry name" value="HTH_LACI"/>
    <property type="match status" value="1"/>
</dbReference>
<comment type="caution">
    <text evidence="7">The sequence shown here is derived from an EMBL/GenBank/DDBJ whole genome shotgun (WGS) entry which is preliminary data.</text>
</comment>
<dbReference type="PROSITE" id="PS00356">
    <property type="entry name" value="HTH_LACI_1"/>
    <property type="match status" value="1"/>
</dbReference>
<evidence type="ECO:0000256" key="3">
    <source>
        <dbReference type="ARBA" id="ARBA00023125"/>
    </source>
</evidence>
<evidence type="ECO:0000256" key="2">
    <source>
        <dbReference type="ARBA" id="ARBA00023015"/>
    </source>
</evidence>
<feature type="domain" description="HTH cro/C1-type" evidence="6">
    <location>
        <begin position="3"/>
        <end position="49"/>
    </location>
</feature>
<dbReference type="PRINTS" id="PR00036">
    <property type="entry name" value="HTHLACI"/>
</dbReference>
<dbReference type="CDD" id="cd01392">
    <property type="entry name" value="HTH_LacI"/>
    <property type="match status" value="1"/>
</dbReference>
<dbReference type="STRING" id="1203076.GCA_000312405_01489"/>
<dbReference type="SUPFAM" id="SSF53822">
    <property type="entry name" value="Periplasmic binding protein-like I"/>
    <property type="match status" value="1"/>
</dbReference>
<evidence type="ECO:0000313" key="7">
    <source>
        <dbReference type="EMBL" id="KRN44456.1"/>
    </source>
</evidence>
<dbReference type="PATRIC" id="fig|148604.4.peg.385"/>
<name>A0A0R2GV92_9LACO</name>
<keyword evidence="4" id="KW-0804">Transcription</keyword>
<evidence type="ECO:0000256" key="1">
    <source>
        <dbReference type="ARBA" id="ARBA00022491"/>
    </source>
</evidence>
<dbReference type="InterPro" id="IPR001761">
    <property type="entry name" value="Peripla_BP/Lac1_sug-bd_dom"/>
</dbReference>
<keyword evidence="1" id="KW-0678">Repressor</keyword>
<gene>
    <name evidence="7" type="ORF">IV41_GL000383</name>
</gene>
<evidence type="ECO:0000259" key="6">
    <source>
        <dbReference type="PROSITE" id="PS50943"/>
    </source>
</evidence>
<dbReference type="SUPFAM" id="SSF47413">
    <property type="entry name" value="lambda repressor-like DNA-binding domains"/>
    <property type="match status" value="1"/>
</dbReference>
<dbReference type="RefSeq" id="WP_056994251.1">
    <property type="nucleotide sequence ID" value="NZ_JQBA01000014.1"/>
</dbReference>
<dbReference type="InterPro" id="IPR010982">
    <property type="entry name" value="Lambda_DNA-bd_dom_sf"/>
</dbReference>
<keyword evidence="2" id="KW-0805">Transcription regulation</keyword>
<dbReference type="Gene3D" id="1.10.260.40">
    <property type="entry name" value="lambda repressor-like DNA-binding domains"/>
    <property type="match status" value="1"/>
</dbReference>
<proteinExistence type="predicted"/>
<dbReference type="Pfam" id="PF00532">
    <property type="entry name" value="Peripla_BP_1"/>
    <property type="match status" value="1"/>
</dbReference>
<evidence type="ECO:0000256" key="4">
    <source>
        <dbReference type="ARBA" id="ARBA00023163"/>
    </source>
</evidence>
<dbReference type="Gene3D" id="3.40.50.2300">
    <property type="match status" value="2"/>
</dbReference>
<dbReference type="PANTHER" id="PTHR30146">
    <property type="entry name" value="LACI-RELATED TRANSCRIPTIONAL REPRESSOR"/>
    <property type="match status" value="1"/>
</dbReference>
<dbReference type="CDD" id="cd06291">
    <property type="entry name" value="PBP1_Qymf-like"/>
    <property type="match status" value="1"/>
</dbReference>
<dbReference type="EMBL" id="JQBA01000014">
    <property type="protein sequence ID" value="KRN44456.1"/>
    <property type="molecule type" value="Genomic_DNA"/>
</dbReference>
<dbReference type="GO" id="GO:0003700">
    <property type="term" value="F:DNA-binding transcription factor activity"/>
    <property type="evidence" value="ECO:0007669"/>
    <property type="project" value="TreeGrafter"/>
</dbReference>
<evidence type="ECO:0000259" key="5">
    <source>
        <dbReference type="PROSITE" id="PS50932"/>
    </source>
</evidence>
<dbReference type="AlphaFoldDB" id="A0A0R2GV92"/>
<dbReference type="Proteomes" id="UP000051639">
    <property type="component" value="Unassembled WGS sequence"/>
</dbReference>
<feature type="domain" description="HTH lacI-type" evidence="5">
    <location>
        <begin position="5"/>
        <end position="59"/>
    </location>
</feature>
<keyword evidence="3" id="KW-0238">DNA-binding</keyword>
<dbReference type="PROSITE" id="PS50943">
    <property type="entry name" value="HTH_CROC1"/>
    <property type="match status" value="1"/>
</dbReference>
<dbReference type="InterPro" id="IPR001387">
    <property type="entry name" value="Cro/C1-type_HTH"/>
</dbReference>
<dbReference type="InterPro" id="IPR028082">
    <property type="entry name" value="Peripla_BP_I"/>
</dbReference>
<dbReference type="Pfam" id="PF00356">
    <property type="entry name" value="LacI"/>
    <property type="match status" value="1"/>
</dbReference>
<keyword evidence="8" id="KW-1185">Reference proteome</keyword>
<evidence type="ECO:0000313" key="8">
    <source>
        <dbReference type="Proteomes" id="UP000051639"/>
    </source>
</evidence>
<dbReference type="InterPro" id="IPR000843">
    <property type="entry name" value="HTH_LacI"/>
</dbReference>
<reference evidence="7 8" key="1">
    <citation type="journal article" date="2015" name="Genome Announc.">
        <title>Expanding the biotechnology potential of lactobacilli through comparative genomics of 213 strains and associated genera.</title>
        <authorList>
            <person name="Sun Z."/>
            <person name="Harris H.M."/>
            <person name="McCann A."/>
            <person name="Guo C."/>
            <person name="Argimon S."/>
            <person name="Zhang W."/>
            <person name="Yang X."/>
            <person name="Jeffery I.B."/>
            <person name="Cooney J.C."/>
            <person name="Kagawa T.F."/>
            <person name="Liu W."/>
            <person name="Song Y."/>
            <person name="Salvetti E."/>
            <person name="Wrobel A."/>
            <person name="Rasinkangas P."/>
            <person name="Parkhill J."/>
            <person name="Rea M.C."/>
            <person name="O'Sullivan O."/>
            <person name="Ritari J."/>
            <person name="Douillard F.P."/>
            <person name="Paul Ross R."/>
            <person name="Yang R."/>
            <person name="Briner A.E."/>
            <person name="Felis G.E."/>
            <person name="de Vos W.M."/>
            <person name="Barrangou R."/>
            <person name="Klaenhammer T.R."/>
            <person name="Caufield P.W."/>
            <person name="Cui Y."/>
            <person name="Zhang H."/>
            <person name="O'Toole P.W."/>
        </authorList>
    </citation>
    <scope>NUCLEOTIDE SEQUENCE [LARGE SCALE GENOMIC DNA]</scope>
    <source>
        <strain evidence="7 8">DSM 14792</strain>
    </source>
</reference>
<dbReference type="OrthoDB" id="9796186at2"/>
<dbReference type="GO" id="GO:0000976">
    <property type="term" value="F:transcription cis-regulatory region binding"/>
    <property type="evidence" value="ECO:0007669"/>
    <property type="project" value="TreeGrafter"/>
</dbReference>
<accession>A0A0R2GV92</accession>
<dbReference type="PANTHER" id="PTHR30146:SF95">
    <property type="entry name" value="RIBOSE OPERON REPRESSOR"/>
    <property type="match status" value="1"/>
</dbReference>
<sequence length="338" mass="37277">MNKKIKLEDVAELAGVSKATVSRVINRRGYLSQKTIEKVEAAMAELNYHPNVIAQQLHTQRTNVIGIIVPTVATPFFGELTAELEQRLFKRGYKVLVSGALNNPGKERQYLQQLLGRQVDGLIIATHNADLPEYQHANLPIVAIDRFLRADIPVVASDNYAGATAACEALIARGARHIIHTDDLSPLNAQDTARQRAYEAVMQAHGWPAYTYPSLLDPVQTRASFQRIFTEHPEVDAIFASNDLDAATLLDLAVEIGYAVPTQLQIIGYDGTQTTQRLLPQLATVVQPLSEMAAQAVELLEAKLQQRATPTEVVLPVQVKFGRTLRPLPTKKALPKQK</sequence>